<comment type="caution">
    <text evidence="2">The sequence shown here is derived from an EMBL/GenBank/DDBJ whole genome shotgun (WGS) entry which is preliminary data.</text>
</comment>
<gene>
    <name evidence="2" type="ORF">CWE12_12635</name>
</gene>
<proteinExistence type="predicted"/>
<dbReference type="InterPro" id="IPR013976">
    <property type="entry name" value="HDOD"/>
</dbReference>
<keyword evidence="3" id="KW-1185">Reference proteome</keyword>
<dbReference type="PROSITE" id="PS51833">
    <property type="entry name" value="HDOD"/>
    <property type="match status" value="1"/>
</dbReference>
<sequence>MVAMHTYTDLLNQVSQQLEDDSIKLPGLPEIAIQVQQAVADPMMTLPKLSAIIARDPALSARLVRIANSAWLGRPVKAENLPQAVMRLGFWQIRNVALAMALEGLYEAQDAMVKDELREAWRQSLDLTAAAVTLLNHYPGEMDLHSHTLALACSCSRIGVLPLLSVVEQDQLSDIEDYYAAKQVLAVPLGTKVLTSWQFSTDIIRLHKQWREGIGSLQPSYLSFMQLAGVLTGQIKVTDEKELLKMYASSGCITRPGVWQQPAVQADYQSILSALRD</sequence>
<dbReference type="InterPro" id="IPR052340">
    <property type="entry name" value="RNase_Y/CdgJ"/>
</dbReference>
<dbReference type="PANTHER" id="PTHR33525:SF3">
    <property type="entry name" value="RIBONUCLEASE Y"/>
    <property type="match status" value="1"/>
</dbReference>
<dbReference type="SUPFAM" id="SSF109604">
    <property type="entry name" value="HD-domain/PDEase-like"/>
    <property type="match status" value="1"/>
</dbReference>
<feature type="domain" description="HDOD" evidence="1">
    <location>
        <begin position="25"/>
        <end position="213"/>
    </location>
</feature>
<evidence type="ECO:0000313" key="3">
    <source>
        <dbReference type="Proteomes" id="UP000287410"/>
    </source>
</evidence>
<organism evidence="2 3">
    <name type="scientific">Aliidiomarina sedimenti</name>
    <dbReference type="NCBI Taxonomy" id="1933879"/>
    <lineage>
        <taxon>Bacteria</taxon>
        <taxon>Pseudomonadati</taxon>
        <taxon>Pseudomonadota</taxon>
        <taxon>Gammaproteobacteria</taxon>
        <taxon>Alteromonadales</taxon>
        <taxon>Idiomarinaceae</taxon>
        <taxon>Aliidiomarina</taxon>
    </lineage>
</organism>
<evidence type="ECO:0000313" key="2">
    <source>
        <dbReference type="EMBL" id="RUO28063.1"/>
    </source>
</evidence>
<protein>
    <recommendedName>
        <fullName evidence="1">HDOD domain-containing protein</fullName>
    </recommendedName>
</protein>
<dbReference type="EMBL" id="PIPN01000006">
    <property type="protein sequence ID" value="RUO28063.1"/>
    <property type="molecule type" value="Genomic_DNA"/>
</dbReference>
<dbReference type="Pfam" id="PF08668">
    <property type="entry name" value="HDOD"/>
    <property type="match status" value="1"/>
</dbReference>
<reference evidence="2 3" key="1">
    <citation type="journal article" date="2018" name="Front. Microbiol.">
        <title>Genome-Based Analysis Reveals the Taxonomy and Diversity of the Family Idiomarinaceae.</title>
        <authorList>
            <person name="Liu Y."/>
            <person name="Lai Q."/>
            <person name="Shao Z."/>
        </authorList>
    </citation>
    <scope>NUCLEOTIDE SEQUENCE [LARGE SCALE GENOMIC DNA]</scope>
    <source>
        <strain evidence="2 3">GBSy1</strain>
    </source>
</reference>
<evidence type="ECO:0000259" key="1">
    <source>
        <dbReference type="PROSITE" id="PS51833"/>
    </source>
</evidence>
<name>A0ABY0BVJ2_9GAMM</name>
<dbReference type="PANTHER" id="PTHR33525">
    <property type="match status" value="1"/>
</dbReference>
<accession>A0ABY0BVJ2</accession>
<dbReference type="Proteomes" id="UP000287410">
    <property type="component" value="Unassembled WGS sequence"/>
</dbReference>
<dbReference type="Gene3D" id="1.10.3210.10">
    <property type="entry name" value="Hypothetical protein af1432"/>
    <property type="match status" value="1"/>
</dbReference>